<dbReference type="PANTHER" id="PTHR12318:SF0">
    <property type="entry name" value="ACYL-COENZYME A DIPHOSPHATASE NUDT19"/>
    <property type="match status" value="1"/>
</dbReference>
<keyword evidence="6" id="KW-0464">Manganese</keyword>
<dbReference type="InterPro" id="IPR015797">
    <property type="entry name" value="NUDIX_hydrolase-like_dom_sf"/>
</dbReference>
<dbReference type="CDD" id="cd18870">
    <property type="entry name" value="NUDIX_AcylCoAdiphos_Nudt19"/>
    <property type="match status" value="1"/>
</dbReference>
<dbReference type="PROSITE" id="PS51462">
    <property type="entry name" value="NUDIX"/>
    <property type="match status" value="1"/>
</dbReference>
<reference evidence="9" key="2">
    <citation type="submission" date="2015-05" db="EMBL/GenBank/DDBJ databases">
        <title>Complete genome sequence of Corynebacterium uterequi DSM 45634, isolated from the uterus of a maiden mare.</title>
        <authorList>
            <person name="Ruckert C."/>
            <person name="Albersmeier A."/>
            <person name="Winkler A."/>
            <person name="Tauch A."/>
        </authorList>
    </citation>
    <scope>NUCLEOTIDE SEQUENCE [LARGE SCALE GENOMIC DNA]</scope>
    <source>
        <strain evidence="9">DSM 45634</strain>
    </source>
</reference>
<evidence type="ECO:0000313" key="8">
    <source>
        <dbReference type="EMBL" id="AKK10910.1"/>
    </source>
</evidence>
<sequence>MASGALSSDAGDRIDHTDLTGYHGGRLAATVILLRDGATGLEVWVQERVTTMPNYPGVTVFPGGGVDQRDFPARSWDSGSLWSGPSVVSLARRLGTTKYKAHALMFAAVRELYEEAGTLLVTDAAGDLLSDASELHEEREMLITHRRSLTEVLQRHHLRVRSDLLLPSARWVGQSENGTWFDTFSFVSRLPVGQSPDGFTSEADDANWFSPQLLIDGWRAGLVRLVLPTWAQLSQLTRYDSVDEVLAAARNADLNPVIGEPVEPDYHEFFAHTPEDRIGNYRGFYSR</sequence>
<gene>
    <name evidence="8" type="ORF">CUTER_04525</name>
</gene>
<dbReference type="STRING" id="1072256.CUTER_04525"/>
<dbReference type="PATRIC" id="fig|1072256.5.peg.899"/>
<dbReference type="InterPro" id="IPR039121">
    <property type="entry name" value="NUDT19"/>
</dbReference>
<comment type="cofactor">
    <cofactor evidence="1">
        <name>Mn(2+)</name>
        <dbReference type="ChEBI" id="CHEBI:29035"/>
    </cofactor>
</comment>
<dbReference type="PANTHER" id="PTHR12318">
    <property type="entry name" value="TESTOSTERONE-REGULATED PROTEIN RP2"/>
    <property type="match status" value="1"/>
</dbReference>
<evidence type="ECO:0000256" key="3">
    <source>
        <dbReference type="ARBA" id="ARBA00022723"/>
    </source>
</evidence>
<dbReference type="GO" id="GO:0016818">
    <property type="term" value="F:hydrolase activity, acting on acid anhydrides, in phosphorus-containing anhydrides"/>
    <property type="evidence" value="ECO:0007669"/>
    <property type="project" value="InterPro"/>
</dbReference>
<keyword evidence="4" id="KW-0378">Hydrolase</keyword>
<dbReference type="InterPro" id="IPR000086">
    <property type="entry name" value="NUDIX_hydrolase_dom"/>
</dbReference>
<evidence type="ECO:0000256" key="4">
    <source>
        <dbReference type="ARBA" id="ARBA00022801"/>
    </source>
</evidence>
<evidence type="ECO:0000313" key="9">
    <source>
        <dbReference type="Proteomes" id="UP000035548"/>
    </source>
</evidence>
<comment type="cofactor">
    <cofactor evidence="2">
        <name>Mg(2+)</name>
        <dbReference type="ChEBI" id="CHEBI:18420"/>
    </cofactor>
</comment>
<keyword evidence="3" id="KW-0479">Metal-binding</keyword>
<name>A0A0G3HDV9_9CORY</name>
<reference evidence="8 9" key="1">
    <citation type="journal article" date="2015" name="Genome Announc.">
        <title>Virulence Factor Genes Detected in the Complete Genome Sequence of Corynebacterium uterequi DSM 45634, Isolated from the Uterus of a Maiden Mare.</title>
        <authorList>
            <person name="Ruckert C."/>
            <person name="Kriete M."/>
            <person name="Jaenicke S."/>
            <person name="Winkler A."/>
            <person name="Tauch A."/>
        </authorList>
    </citation>
    <scope>NUCLEOTIDE SEQUENCE [LARGE SCALE GENOMIC DNA]</scope>
    <source>
        <strain evidence="8 9">DSM 45634</strain>
    </source>
</reference>
<dbReference type="EMBL" id="CP011546">
    <property type="protein sequence ID" value="AKK10910.1"/>
    <property type="molecule type" value="Genomic_DNA"/>
</dbReference>
<feature type="domain" description="Nudix hydrolase" evidence="7">
    <location>
        <begin position="24"/>
        <end position="232"/>
    </location>
</feature>
<dbReference type="GO" id="GO:0046872">
    <property type="term" value="F:metal ion binding"/>
    <property type="evidence" value="ECO:0007669"/>
    <property type="project" value="UniProtKB-KW"/>
</dbReference>
<organism evidence="8 9">
    <name type="scientific">Corynebacterium uterequi</name>
    <dbReference type="NCBI Taxonomy" id="1072256"/>
    <lineage>
        <taxon>Bacteria</taxon>
        <taxon>Bacillati</taxon>
        <taxon>Actinomycetota</taxon>
        <taxon>Actinomycetes</taxon>
        <taxon>Mycobacteriales</taxon>
        <taxon>Corynebacteriaceae</taxon>
        <taxon>Corynebacterium</taxon>
    </lineage>
</organism>
<dbReference type="KEGG" id="cut:CUTER_04525"/>
<evidence type="ECO:0000259" key="7">
    <source>
        <dbReference type="PROSITE" id="PS51462"/>
    </source>
</evidence>
<keyword evidence="5" id="KW-0460">Magnesium</keyword>
<evidence type="ECO:0000256" key="6">
    <source>
        <dbReference type="ARBA" id="ARBA00023211"/>
    </source>
</evidence>
<proteinExistence type="predicted"/>
<dbReference type="SUPFAM" id="SSF55811">
    <property type="entry name" value="Nudix"/>
    <property type="match status" value="1"/>
</dbReference>
<evidence type="ECO:0000256" key="2">
    <source>
        <dbReference type="ARBA" id="ARBA00001946"/>
    </source>
</evidence>
<keyword evidence="9" id="KW-1185">Reference proteome</keyword>
<dbReference type="AlphaFoldDB" id="A0A0G3HDV9"/>
<accession>A0A0G3HDV9</accession>
<dbReference type="RefSeq" id="WP_047259403.1">
    <property type="nucleotide sequence ID" value="NZ_CP011546.1"/>
</dbReference>
<dbReference type="Gene3D" id="3.90.79.10">
    <property type="entry name" value="Nucleoside Triphosphate Pyrophosphohydrolase"/>
    <property type="match status" value="1"/>
</dbReference>
<dbReference type="Proteomes" id="UP000035548">
    <property type="component" value="Chromosome"/>
</dbReference>
<evidence type="ECO:0000256" key="5">
    <source>
        <dbReference type="ARBA" id="ARBA00022842"/>
    </source>
</evidence>
<dbReference type="OrthoDB" id="7183442at2"/>
<evidence type="ECO:0000256" key="1">
    <source>
        <dbReference type="ARBA" id="ARBA00001936"/>
    </source>
</evidence>
<protein>
    <submittedName>
        <fullName evidence="8">NUDIX family protein</fullName>
    </submittedName>
</protein>